<evidence type="ECO:0000256" key="1">
    <source>
        <dbReference type="ARBA" id="ARBA00010088"/>
    </source>
</evidence>
<dbReference type="PANTHER" id="PTHR43248:SF25">
    <property type="entry name" value="AB HYDROLASE-1 DOMAIN-CONTAINING PROTEIN-RELATED"/>
    <property type="match status" value="1"/>
</dbReference>
<sequence>MARVLGEVTLFGLALVGLILLGRYHLDWSETPFQETFNALSDTSGTSNFFWNNLPTLKELQWRVCYDRLQCARLEVPLNYSDPSGRKGSIALIRKPADVPKESGFYRGPVLFNPGGPGGSGVDMVMGSAEQFSKILGPQFDIVGFDPRGVSRSTPLASFFKSKAERTVWHGGRLQIEFISNFTNEGVARTWARSSVVNQLAAETDDGYLRHLNTENTARDMLRIVEAHGRTKLQYWGFSYGSVLGATFAALFPDKIERLVIDGVVDSENYYATLWSNNLMDTDKAMDSFYTGCADAGPDGCALWARTPTEVKANLTRIMESVRSRPIPMRTKAGYGLLDYAMLRSALLSGLYAPYESFPILAQGFAELDRGDGTRLFDRMNPKAFNCNCNNSESDEDLFSLESAAAVLCNDGDDVPGDLQSAEEYFKMMMEASSWSELWASIRLGCVNWPKFSKDHFQGPFNASTSHPLLLVGNTADPVTPLWAAKKMSKGFKDSVVLTQDSAGHCSLSAPSVCTQKHIRNYFIDGTLPAPGTMCHPVSPPFPVMGPASLFDKQAPLTSMMTAEEQRIYDAISQLSRDSGITIPMHFKP</sequence>
<evidence type="ECO:0000313" key="6">
    <source>
        <dbReference type="Proteomes" id="UP000567179"/>
    </source>
</evidence>
<dbReference type="EMBL" id="JAACJJ010000057">
    <property type="protein sequence ID" value="KAF5311060.1"/>
    <property type="molecule type" value="Genomic_DNA"/>
</dbReference>
<dbReference type="InterPro" id="IPR000073">
    <property type="entry name" value="AB_hydrolase_1"/>
</dbReference>
<dbReference type="Pfam" id="PF08386">
    <property type="entry name" value="Abhydrolase_4"/>
    <property type="match status" value="1"/>
</dbReference>
<dbReference type="InterPro" id="IPR051601">
    <property type="entry name" value="Serine_prot/Carboxylest_S33"/>
</dbReference>
<evidence type="ECO:0000313" key="5">
    <source>
        <dbReference type="EMBL" id="KAF5311060.1"/>
    </source>
</evidence>
<gene>
    <name evidence="5" type="ORF">D9619_008146</name>
</gene>
<dbReference type="Proteomes" id="UP000567179">
    <property type="component" value="Unassembled WGS sequence"/>
</dbReference>
<comment type="similarity">
    <text evidence="1">Belongs to the peptidase S33 family.</text>
</comment>
<dbReference type="InterPro" id="IPR013595">
    <property type="entry name" value="Pept_S33_TAP-like_C"/>
</dbReference>
<reference evidence="5 6" key="1">
    <citation type="journal article" date="2020" name="ISME J.">
        <title>Uncovering the hidden diversity of litter-decomposition mechanisms in mushroom-forming fungi.</title>
        <authorList>
            <person name="Floudas D."/>
            <person name="Bentzer J."/>
            <person name="Ahren D."/>
            <person name="Johansson T."/>
            <person name="Persson P."/>
            <person name="Tunlid A."/>
        </authorList>
    </citation>
    <scope>NUCLEOTIDE SEQUENCE [LARGE SCALE GENOMIC DNA]</scope>
    <source>
        <strain evidence="5 6">CBS 101986</strain>
    </source>
</reference>
<comment type="caution">
    <text evidence="5">The sequence shown here is derived from an EMBL/GenBank/DDBJ whole genome shotgun (WGS) entry which is preliminary data.</text>
</comment>
<dbReference type="PANTHER" id="PTHR43248">
    <property type="entry name" value="2-SUCCINYL-6-HYDROXY-2,4-CYCLOHEXADIENE-1-CARBOXYLATE SYNTHASE"/>
    <property type="match status" value="1"/>
</dbReference>
<protein>
    <recommendedName>
        <fullName evidence="7">AB hydrolase-1 domain-containing protein</fullName>
    </recommendedName>
</protein>
<proteinExistence type="inferred from homology"/>
<accession>A0A8H5ATZ7</accession>
<evidence type="ECO:0008006" key="7">
    <source>
        <dbReference type="Google" id="ProtNLM"/>
    </source>
</evidence>
<dbReference type="OrthoDB" id="425534at2759"/>
<keyword evidence="6" id="KW-1185">Reference proteome</keyword>
<dbReference type="InterPro" id="IPR029058">
    <property type="entry name" value="AB_hydrolase_fold"/>
</dbReference>
<evidence type="ECO:0000259" key="3">
    <source>
        <dbReference type="Pfam" id="PF00561"/>
    </source>
</evidence>
<dbReference type="Gene3D" id="3.40.50.1820">
    <property type="entry name" value="alpha/beta hydrolase"/>
    <property type="match status" value="1"/>
</dbReference>
<dbReference type="GO" id="GO:0016787">
    <property type="term" value="F:hydrolase activity"/>
    <property type="evidence" value="ECO:0007669"/>
    <property type="project" value="UniProtKB-KW"/>
</dbReference>
<evidence type="ECO:0000256" key="2">
    <source>
        <dbReference type="ARBA" id="ARBA00022801"/>
    </source>
</evidence>
<keyword evidence="2" id="KW-0378">Hydrolase</keyword>
<name>A0A8H5ATZ7_9AGAR</name>
<feature type="domain" description="Peptidase S33 tripeptidyl aminopeptidase-like C-terminal" evidence="4">
    <location>
        <begin position="435"/>
        <end position="535"/>
    </location>
</feature>
<evidence type="ECO:0000259" key="4">
    <source>
        <dbReference type="Pfam" id="PF08386"/>
    </source>
</evidence>
<dbReference type="AlphaFoldDB" id="A0A8H5ATZ7"/>
<feature type="domain" description="AB hydrolase-1" evidence="3">
    <location>
        <begin position="109"/>
        <end position="293"/>
    </location>
</feature>
<dbReference type="Pfam" id="PF00561">
    <property type="entry name" value="Abhydrolase_1"/>
    <property type="match status" value="1"/>
</dbReference>
<organism evidence="5 6">
    <name type="scientific">Psilocybe cf. subviscida</name>
    <dbReference type="NCBI Taxonomy" id="2480587"/>
    <lineage>
        <taxon>Eukaryota</taxon>
        <taxon>Fungi</taxon>
        <taxon>Dikarya</taxon>
        <taxon>Basidiomycota</taxon>
        <taxon>Agaricomycotina</taxon>
        <taxon>Agaricomycetes</taxon>
        <taxon>Agaricomycetidae</taxon>
        <taxon>Agaricales</taxon>
        <taxon>Agaricineae</taxon>
        <taxon>Strophariaceae</taxon>
        <taxon>Psilocybe</taxon>
    </lineage>
</organism>
<dbReference type="SUPFAM" id="SSF53474">
    <property type="entry name" value="alpha/beta-Hydrolases"/>
    <property type="match status" value="1"/>
</dbReference>